<feature type="region of interest" description="Disordered" evidence="1">
    <location>
        <begin position="1"/>
        <end position="42"/>
    </location>
</feature>
<accession>A0A0N4Y9X9</accession>
<sequence>MQLDDSSPKQELLESKKNNPSNTRPSVAMEVKKKGHMTSRSPEGYLKYNFQFTIKAPGIGSATGTRSWKAQKSSSLTDLTPGRQPKSNPRDNAIGVPNQWQPQQNKNGGAIFECPCGGPGEDLRATSGADQKGCPFEFPCGGTAEGPRAGAGRDPKTKTDRRSILSKVRFATALPHLGKRTNYDEMLARKLLNMAASAYGEQEEECINRTYPAFEGYKVLSSSQMICDDFNNTCKGYIGGVFMPCRLQMSNCF</sequence>
<proteinExistence type="predicted"/>
<gene>
    <name evidence="2" type="ORF">NBR_LOCUS13155</name>
</gene>
<dbReference type="AlphaFoldDB" id="A0A0N4Y9X9"/>
<feature type="compositionally biased region" description="Basic and acidic residues" evidence="1">
    <location>
        <begin position="1"/>
        <end position="17"/>
    </location>
</feature>
<name>A0A0N4Y9X9_NIPBR</name>
<dbReference type="EMBL" id="UYSL01020957">
    <property type="protein sequence ID" value="VDL76744.1"/>
    <property type="molecule type" value="Genomic_DNA"/>
</dbReference>
<dbReference type="Proteomes" id="UP000271162">
    <property type="component" value="Unassembled WGS sequence"/>
</dbReference>
<feature type="compositionally biased region" description="Polar residues" evidence="1">
    <location>
        <begin position="62"/>
        <end position="78"/>
    </location>
</feature>
<evidence type="ECO:0000313" key="3">
    <source>
        <dbReference type="Proteomes" id="UP000271162"/>
    </source>
</evidence>
<reference evidence="4" key="1">
    <citation type="submission" date="2016-04" db="UniProtKB">
        <authorList>
            <consortium name="WormBaseParasite"/>
        </authorList>
    </citation>
    <scope>IDENTIFICATION</scope>
</reference>
<keyword evidence="3" id="KW-1185">Reference proteome</keyword>
<evidence type="ECO:0000313" key="2">
    <source>
        <dbReference type="EMBL" id="VDL76744.1"/>
    </source>
</evidence>
<reference evidence="2 3" key="2">
    <citation type="submission" date="2018-11" db="EMBL/GenBank/DDBJ databases">
        <authorList>
            <consortium name="Pathogen Informatics"/>
        </authorList>
    </citation>
    <scope>NUCLEOTIDE SEQUENCE [LARGE SCALE GENOMIC DNA]</scope>
</reference>
<evidence type="ECO:0000313" key="4">
    <source>
        <dbReference type="WBParaSite" id="NBR_0001315401-mRNA-1"/>
    </source>
</evidence>
<feature type="region of interest" description="Disordered" evidence="1">
    <location>
        <begin position="59"/>
        <end position="106"/>
    </location>
</feature>
<protein>
    <submittedName>
        <fullName evidence="4">Ground-like domain-containing protein</fullName>
    </submittedName>
</protein>
<dbReference type="STRING" id="27835.A0A0N4Y9X9"/>
<organism evidence="4">
    <name type="scientific">Nippostrongylus brasiliensis</name>
    <name type="common">Rat hookworm</name>
    <dbReference type="NCBI Taxonomy" id="27835"/>
    <lineage>
        <taxon>Eukaryota</taxon>
        <taxon>Metazoa</taxon>
        <taxon>Ecdysozoa</taxon>
        <taxon>Nematoda</taxon>
        <taxon>Chromadorea</taxon>
        <taxon>Rhabditida</taxon>
        <taxon>Rhabditina</taxon>
        <taxon>Rhabditomorpha</taxon>
        <taxon>Strongyloidea</taxon>
        <taxon>Heligmosomidae</taxon>
        <taxon>Nippostrongylus</taxon>
    </lineage>
</organism>
<evidence type="ECO:0000256" key="1">
    <source>
        <dbReference type="SAM" id="MobiDB-lite"/>
    </source>
</evidence>
<dbReference type="WBParaSite" id="NBR_0001315401-mRNA-1">
    <property type="protein sequence ID" value="NBR_0001315401-mRNA-1"/>
    <property type="gene ID" value="NBR_0001315401"/>
</dbReference>